<keyword evidence="1" id="KW-0812">Transmembrane</keyword>
<feature type="transmembrane region" description="Helical" evidence="1">
    <location>
        <begin position="222"/>
        <end position="242"/>
    </location>
</feature>
<evidence type="ECO:0000313" key="2">
    <source>
        <dbReference type="EMBL" id="MCT7360652.1"/>
    </source>
</evidence>
<evidence type="ECO:0000256" key="1">
    <source>
        <dbReference type="SAM" id="Phobius"/>
    </source>
</evidence>
<organism evidence="2 3">
    <name type="scientific">Thalassolituus pacificus</name>
    <dbReference type="NCBI Taxonomy" id="2975440"/>
    <lineage>
        <taxon>Bacteria</taxon>
        <taxon>Pseudomonadati</taxon>
        <taxon>Pseudomonadota</taxon>
        <taxon>Gammaproteobacteria</taxon>
        <taxon>Oceanospirillales</taxon>
        <taxon>Oceanospirillaceae</taxon>
        <taxon>Thalassolituus</taxon>
    </lineage>
</organism>
<feature type="transmembrane region" description="Helical" evidence="1">
    <location>
        <begin position="31"/>
        <end position="52"/>
    </location>
</feature>
<reference evidence="2" key="2">
    <citation type="submission" date="2022-08" db="EMBL/GenBank/DDBJ databases">
        <authorList>
            <person name="Dong C."/>
        </authorList>
    </citation>
    <scope>NUCLEOTIDE SEQUENCE</scope>
    <source>
        <strain evidence="2">59MF3M-4</strain>
    </source>
</reference>
<gene>
    <name evidence="2" type="ORF">NYR02_16650</name>
</gene>
<keyword evidence="3" id="KW-1185">Reference proteome</keyword>
<evidence type="ECO:0000313" key="3">
    <source>
        <dbReference type="Proteomes" id="UP001147830"/>
    </source>
</evidence>
<accession>A0A9X2WHR4</accession>
<comment type="caution">
    <text evidence="2">The sequence shown here is derived from an EMBL/GenBank/DDBJ whole genome shotgun (WGS) entry which is preliminary data.</text>
</comment>
<feature type="transmembrane region" description="Helical" evidence="1">
    <location>
        <begin position="254"/>
        <end position="275"/>
    </location>
</feature>
<dbReference type="EMBL" id="JAOANI010000028">
    <property type="protein sequence ID" value="MCT7360652.1"/>
    <property type="molecule type" value="Genomic_DNA"/>
</dbReference>
<feature type="transmembrane region" description="Helical" evidence="1">
    <location>
        <begin position="131"/>
        <end position="152"/>
    </location>
</feature>
<proteinExistence type="predicted"/>
<dbReference type="RefSeq" id="WP_260977481.1">
    <property type="nucleotide sequence ID" value="NZ_JAOANI010000028.1"/>
</dbReference>
<reference evidence="2" key="1">
    <citation type="journal article" date="2022" name="Front. Microbiol.">
        <title>Genome-based taxonomic rearrangement of Oceanobacter-related bacteria including the description of Thalassolituus hydrocarbonoclasticus sp. nov. and Thalassolituus pacificus sp. nov. and emended description of the genus Thalassolituus.</title>
        <authorList>
            <person name="Dong C."/>
            <person name="Wei L."/>
            <person name="Wang J."/>
            <person name="Lai Q."/>
            <person name="Huang Z."/>
            <person name="Shao Z."/>
        </authorList>
    </citation>
    <scope>NUCLEOTIDE SEQUENCE</scope>
    <source>
        <strain evidence="2">59MF3M-4</strain>
    </source>
</reference>
<protein>
    <submittedName>
        <fullName evidence="2">Uncharacterized protein</fullName>
    </submittedName>
</protein>
<name>A0A9X2WHR4_9GAMM</name>
<feature type="transmembrane region" description="Helical" evidence="1">
    <location>
        <begin position="72"/>
        <end position="93"/>
    </location>
</feature>
<feature type="transmembrane region" description="Helical" evidence="1">
    <location>
        <begin position="183"/>
        <end position="210"/>
    </location>
</feature>
<keyword evidence="1" id="KW-0472">Membrane</keyword>
<dbReference type="Proteomes" id="UP001147830">
    <property type="component" value="Unassembled WGS sequence"/>
</dbReference>
<feature type="transmembrane region" description="Helical" evidence="1">
    <location>
        <begin position="100"/>
        <end position="119"/>
    </location>
</feature>
<keyword evidence="1" id="KW-1133">Transmembrane helix</keyword>
<dbReference type="AlphaFoldDB" id="A0A9X2WHR4"/>
<sequence>MLLLLKDLFWRDQYSGEKTGVLDGRIDRDRYMLAFFILFAIQGALHAGSAYVFPDSGYAFSGPHSDYVELMWVFFSINILVDPLWLVLSVILACRMFGRWLMVPVGLLNYGLLSLVPYMSNINMNNSPSEVMMFTMMGISAGWLLFHIYVLFRPALSVSQPRHPLLRMNPRYAAEEQLNSIQFFWRCTVLGVVAALLLIAGVVALFGYSNGYGYSSSRQEKLLVWFALVLIVTVIVAFWFLVQRLRNMGWNPLKTVLLAILLPGLFFGLQLFFYFNDYYENPVLLAVFFLLLPWVRLALAVFNVTVIAMPAPESASPIGADLDARGDAEEPQPVAG</sequence>
<feature type="transmembrane region" description="Helical" evidence="1">
    <location>
        <begin position="287"/>
        <end position="308"/>
    </location>
</feature>